<dbReference type="Gene3D" id="3.40.190.120">
    <property type="entry name" value="Osmoprotection protein (prox), domain 2"/>
    <property type="match status" value="1"/>
</dbReference>
<comment type="caution">
    <text evidence="4">The sequence shown here is derived from an EMBL/GenBank/DDBJ whole genome shotgun (WGS) entry which is preliminary data.</text>
</comment>
<evidence type="ECO:0000313" key="4">
    <source>
        <dbReference type="EMBL" id="NYG53820.1"/>
    </source>
</evidence>
<evidence type="ECO:0000256" key="2">
    <source>
        <dbReference type="SAM" id="SignalP"/>
    </source>
</evidence>
<dbReference type="CDD" id="cd13606">
    <property type="entry name" value="PBP2_ProX_like"/>
    <property type="match status" value="1"/>
</dbReference>
<evidence type="ECO:0000256" key="1">
    <source>
        <dbReference type="SAM" id="MobiDB-lite"/>
    </source>
</evidence>
<proteinExistence type="predicted"/>
<feature type="region of interest" description="Disordered" evidence="1">
    <location>
        <begin position="31"/>
        <end position="50"/>
    </location>
</feature>
<dbReference type="Gene3D" id="3.40.190.10">
    <property type="entry name" value="Periplasmic binding protein-like II"/>
    <property type="match status" value="1"/>
</dbReference>
<dbReference type="PROSITE" id="PS51257">
    <property type="entry name" value="PROKAR_LIPOPROTEIN"/>
    <property type="match status" value="1"/>
</dbReference>
<gene>
    <name evidence="4" type="ORF">BJ989_000124</name>
</gene>
<accession>A0A7Y9UUU8</accession>
<name>A0A7Y9UUU8_9ACTN</name>
<reference evidence="4 5" key="1">
    <citation type="submission" date="2020-07" db="EMBL/GenBank/DDBJ databases">
        <title>Sequencing the genomes of 1000 actinobacteria strains.</title>
        <authorList>
            <person name="Klenk H.-P."/>
        </authorList>
    </citation>
    <scope>NUCLEOTIDE SEQUENCE [LARGE SCALE GENOMIC DNA]</scope>
    <source>
        <strain evidence="4 5">DSM 24552</strain>
    </source>
</reference>
<dbReference type="GO" id="GO:0043190">
    <property type="term" value="C:ATP-binding cassette (ABC) transporter complex"/>
    <property type="evidence" value="ECO:0007669"/>
    <property type="project" value="InterPro"/>
</dbReference>
<evidence type="ECO:0000259" key="3">
    <source>
        <dbReference type="Pfam" id="PF04069"/>
    </source>
</evidence>
<dbReference type="AlphaFoldDB" id="A0A7Y9UUU8"/>
<protein>
    <submittedName>
        <fullName evidence="4">Osmoprotectant transport system substrate-binding protein</fullName>
    </submittedName>
</protein>
<dbReference type="SUPFAM" id="SSF53850">
    <property type="entry name" value="Periplasmic binding protein-like II"/>
    <property type="match status" value="1"/>
</dbReference>
<keyword evidence="5" id="KW-1185">Reference proteome</keyword>
<feature type="domain" description="ABC-type glycine betaine transport system substrate-binding" evidence="3">
    <location>
        <begin position="47"/>
        <end position="308"/>
    </location>
</feature>
<dbReference type="Proteomes" id="UP000544110">
    <property type="component" value="Unassembled WGS sequence"/>
</dbReference>
<dbReference type="GO" id="GO:0022857">
    <property type="term" value="F:transmembrane transporter activity"/>
    <property type="evidence" value="ECO:0007669"/>
    <property type="project" value="InterPro"/>
</dbReference>
<evidence type="ECO:0000313" key="5">
    <source>
        <dbReference type="Proteomes" id="UP000544110"/>
    </source>
</evidence>
<dbReference type="RefSeq" id="WP_179516575.1">
    <property type="nucleotide sequence ID" value="NZ_JACCAC010000001.1"/>
</dbReference>
<sequence>MHKRLRTTGRLTATLAAAALALTACASDDLAAEGEGSDSPSANGGGPLTIATQNFPEANLVTAMYDALLTDAGFDVTVNAVDTRDVYMSEIPGDVQVVPEYVGGVVDFLSDGTEVAAADTDEALAQAEPLLEEKGVTFLEPSEATSQNAYFVTQEFSEAEGVTTLSDLEGESVVLAAAPDCTDRPDCEGGLTDTYGIDVTELLPLGYASPQTYEAVISGEAQVGQTGTLDGTLEEQGLVLLEDDRGIQPAQNLVPMVSTEFLEANPAVQEPLEQLMAALDNETLAELLVRVSVDRETPEAVAEDFLTQEGLL</sequence>
<keyword evidence="2" id="KW-0732">Signal</keyword>
<feature type="chain" id="PRO_5030832054" evidence="2">
    <location>
        <begin position="27"/>
        <end position="312"/>
    </location>
</feature>
<dbReference type="EMBL" id="JACCAC010000001">
    <property type="protein sequence ID" value="NYG53820.1"/>
    <property type="molecule type" value="Genomic_DNA"/>
</dbReference>
<organism evidence="4 5">
    <name type="scientific">Nocardioides perillae</name>
    <dbReference type="NCBI Taxonomy" id="1119534"/>
    <lineage>
        <taxon>Bacteria</taxon>
        <taxon>Bacillati</taxon>
        <taxon>Actinomycetota</taxon>
        <taxon>Actinomycetes</taxon>
        <taxon>Propionibacteriales</taxon>
        <taxon>Nocardioidaceae</taxon>
        <taxon>Nocardioides</taxon>
    </lineage>
</organism>
<dbReference type="InterPro" id="IPR007210">
    <property type="entry name" value="ABC_Gly_betaine_transp_sub-bd"/>
</dbReference>
<dbReference type="Pfam" id="PF04069">
    <property type="entry name" value="OpuAC"/>
    <property type="match status" value="1"/>
</dbReference>
<feature type="signal peptide" evidence="2">
    <location>
        <begin position="1"/>
        <end position="26"/>
    </location>
</feature>